<organism evidence="1 2">
    <name type="scientific">Aerophobetes bacterium</name>
    <dbReference type="NCBI Taxonomy" id="2030807"/>
    <lineage>
        <taxon>Bacteria</taxon>
        <taxon>Candidatus Aerophobota</taxon>
    </lineage>
</organism>
<dbReference type="SUPFAM" id="SSF55729">
    <property type="entry name" value="Acyl-CoA N-acyltransferases (Nat)"/>
    <property type="match status" value="1"/>
</dbReference>
<name>A0A523QLA3_UNCAE</name>
<sequence length="274" mass="31282">MLSSEEFRLVYQRAYIPEHLPTYVEAVSSAEPHLHDDYLCFTCGAHLIFIGYPLKMEANGTPRSYESACERFRPATVAVIAPQLWLPDQSHERQPEDSYYRLELPLGPLDPELSYMLRRAARELQVREGTFGKDHRRLVKDFISGHELTQGHKFIFKRIPHYLKRSRTARLLEARKGDDLVAFTIVDLGSASYAFYLFNLRSVEKNVPGASDLLFYEMVSLAQSEGKVAINLGLGIHPGIRSFKEKWGGIPFLPYCSTLITREPDELGFLADKL</sequence>
<gene>
    <name evidence="1" type="ORF">E3J95_01765</name>
</gene>
<evidence type="ECO:0000313" key="2">
    <source>
        <dbReference type="Proteomes" id="UP000320781"/>
    </source>
</evidence>
<reference evidence="1 2" key="1">
    <citation type="submission" date="2019-03" db="EMBL/GenBank/DDBJ databases">
        <title>Metabolic potential of uncultured bacteria and archaea associated with petroleum seepage in deep-sea sediments.</title>
        <authorList>
            <person name="Dong X."/>
            <person name="Hubert C."/>
        </authorList>
    </citation>
    <scope>NUCLEOTIDE SEQUENCE [LARGE SCALE GENOMIC DNA]</scope>
    <source>
        <strain evidence="1">E44_bin92</strain>
    </source>
</reference>
<protein>
    <submittedName>
        <fullName evidence="1">Uncharacterized protein</fullName>
    </submittedName>
</protein>
<evidence type="ECO:0000313" key="1">
    <source>
        <dbReference type="EMBL" id="TES86517.1"/>
    </source>
</evidence>
<proteinExistence type="predicted"/>
<dbReference type="Gene3D" id="3.40.630.30">
    <property type="match status" value="1"/>
</dbReference>
<comment type="caution">
    <text evidence="1">The sequence shown here is derived from an EMBL/GenBank/DDBJ whole genome shotgun (WGS) entry which is preliminary data.</text>
</comment>
<dbReference type="Proteomes" id="UP000320781">
    <property type="component" value="Unassembled WGS sequence"/>
</dbReference>
<dbReference type="AlphaFoldDB" id="A0A523QLA3"/>
<dbReference type="EMBL" id="SOKU01000083">
    <property type="protein sequence ID" value="TES86517.1"/>
    <property type="molecule type" value="Genomic_DNA"/>
</dbReference>
<dbReference type="InterPro" id="IPR016181">
    <property type="entry name" value="Acyl_CoA_acyltransferase"/>
</dbReference>
<accession>A0A523QLA3</accession>